<evidence type="ECO:0000256" key="1">
    <source>
        <dbReference type="SAM" id="Coils"/>
    </source>
</evidence>
<feature type="coiled-coil region" evidence="1">
    <location>
        <begin position="980"/>
        <end position="1014"/>
    </location>
</feature>
<organism evidence="2 3">
    <name type="scientific">Neobacillus massiliamazoniensis</name>
    <dbReference type="NCBI Taxonomy" id="1499688"/>
    <lineage>
        <taxon>Bacteria</taxon>
        <taxon>Bacillati</taxon>
        <taxon>Bacillota</taxon>
        <taxon>Bacilli</taxon>
        <taxon>Bacillales</taxon>
        <taxon>Bacillaceae</taxon>
        <taxon>Neobacillus</taxon>
    </lineage>
</organism>
<dbReference type="EMBL" id="CVRB01000007">
    <property type="protein sequence ID" value="CRK85229.1"/>
    <property type="molecule type" value="Genomic_DNA"/>
</dbReference>
<proteinExistence type="predicted"/>
<evidence type="ECO:0008006" key="4">
    <source>
        <dbReference type="Google" id="ProtNLM"/>
    </source>
</evidence>
<dbReference type="Proteomes" id="UP000199087">
    <property type="component" value="Unassembled WGS sequence"/>
</dbReference>
<accession>A0A0U1P4H1</accession>
<protein>
    <recommendedName>
        <fullName evidence="4">Chromosome segregation ATPase</fullName>
    </recommendedName>
</protein>
<keyword evidence="1" id="KW-0175">Coiled coil</keyword>
<feature type="coiled-coil region" evidence="1">
    <location>
        <begin position="1058"/>
        <end position="1123"/>
    </location>
</feature>
<feature type="coiled-coil region" evidence="1">
    <location>
        <begin position="832"/>
        <end position="914"/>
    </location>
</feature>
<sequence length="1520" mass="177999">MEARLAKMRVVGLKYDSGNIHTDDLKLDFTIPESMPGHAAYILRNGGGKGVFFQTLFQTLDPLTSWKKDLNHVHHFFFNDEDRPIEYTFHIVQEWQVSLSKRVILGIAVTPRLVSNDKKSQTNSPIELDYFLYTMEPLVIEMADIFELQLWNEKEKEAVPFNTWKEAIKSDKSFHFYSKQDRDSYIEKIEEYGYDTNTVNILKRINDGEGGFGEFFKGSTDNTGLFYNLLIPTINDKIEGIDSRNKKEVSVVTSWFLEALKISKELPDLLAMVDSIEQINDFILPLQDRFREGEEIKQSVEIWENKGSELLQLLMSLMDYKENQVTKLEKEQTARKEQRDIARWKYANIDYIVLHQERDEVDGQYYELEHEQLKADLALKGYQTQLIKEKVNLELKRRMDKLDEIEANNQSISTLMDSEDLKEATAGLKEIREYFNKKWESISESWQKEMNRNARSILAHETKIQQLKMDMDSESKQKRDLEFKAYDLSNAIDQFEKKLEEACIQYGAELPYQISDIIDETRMELTQVKTAFESASKSQSILENEILDTRIDLARQEDRVKAIGSEIKQVENESIVATQKENELIANVSKILKTHYPFELERESYYEIRKDLENYLEKTKDAHKEQLRKMWTFQEDIHLIEEGDKIGSYIPNSDLLKVKQLLDAHRIESMYGSEYLHHLSREEKQYELERNPALRYSVVILEESFESLNLSFIEQELIRSHVVLVDKTKSSKKDKQSTANPFLDKQDEMNYLFKDLSYSFLEDEYEFEQWKVMVEKNADDADHEVGAFERKIEQIEKVSKELEVLLSGILKTELALKLLNLQTEEKKQTNILSDIKVQLEEKEGALNKKLEEVESLSNKLEVLEKNEKELLLLENELEQDKENRKTKSNFLKLIEETENGITQLEEEKGKITIQKTNNSASFSNWMGYVRSNYSTLRRMLGDIQMPVAAVIDTFDEKQDLRSHSYGHSLSKEARENIIKYHELDKNISNKNMRLAELNQTVKTLQEQVIKHENILQDLYGNSWSELSVPESDEMHLATLVTQAEKQRDQGKAKVDGIMSKMKYNREEIEKLEKRLEDKRKDMEKDYPRFGAEYIEIPDWKAAKEQYRKERNLLERQYSETREEITKLHTSIEGMEQTTRLLKDLKLPVHPAQVLSEQERVIIHENPIEYFTKWNQKYNSSTTNYRSYQENLGKRITQIKEKIESFTNIPETYQKELVHFLSTIRDMSFDDAVASLNNYLDWAKNNLQDELEQKEKADKAVDLCAERQSRRVLDVINVLQDLVRKLTIINWKKERFPLIKYNKNFPFPTKLEDIKPLVKELCMNEIDFYVSKYKDKIDNFTVHDIVKTMNISKLVLKAMGDFPRLMIHIPDIEGGLLRGEAKHAVYKEWETINQGSVTSSTKSGGQTLLAHFIVIAMIMRQRVEENSPLFLVTDNPFGTMSAPELVEGVFSLLDLLNIQWLVVAPPITNVSITSKFPTINNMNIEVVEGRKVLEKKLVKNYRKYLQNFSVLDNPEEKDHIS</sequence>
<dbReference type="STRING" id="1499688.BN000_05301"/>
<keyword evidence="3" id="KW-1185">Reference proteome</keyword>
<gene>
    <name evidence="2" type="ORF">BN000_05301</name>
</gene>
<dbReference type="RefSeq" id="WP_090640085.1">
    <property type="nucleotide sequence ID" value="NZ_CVRB01000007.1"/>
</dbReference>
<dbReference type="OrthoDB" id="9815057at2"/>
<evidence type="ECO:0000313" key="2">
    <source>
        <dbReference type="EMBL" id="CRK85229.1"/>
    </source>
</evidence>
<name>A0A0U1P4H1_9BACI</name>
<evidence type="ECO:0000313" key="3">
    <source>
        <dbReference type="Proteomes" id="UP000199087"/>
    </source>
</evidence>
<reference evidence="3" key="1">
    <citation type="submission" date="2015-05" db="EMBL/GenBank/DDBJ databases">
        <authorList>
            <person name="Urmite Genomes"/>
        </authorList>
    </citation>
    <scope>NUCLEOTIDE SEQUENCE [LARGE SCALE GENOMIC DNA]</scope>
    <source>
        <strain evidence="3">LF1</strain>
    </source>
</reference>